<comment type="subcellular location">
    <subcellularLocation>
        <location evidence="1">Fimbrium</location>
    </subcellularLocation>
</comment>
<gene>
    <name evidence="5" type="ORF">BTJ39_09010</name>
</gene>
<evidence type="ECO:0000313" key="6">
    <source>
        <dbReference type="Proteomes" id="UP000190667"/>
    </source>
</evidence>
<protein>
    <recommendedName>
        <fullName evidence="4">Fimbrial-type adhesion domain-containing protein</fullName>
    </recommendedName>
</protein>
<dbReference type="AlphaFoldDB" id="A0A1S8YNH4"/>
<dbReference type="InterPro" id="IPR050263">
    <property type="entry name" value="Bact_Fimbrial_Adh_Pro"/>
</dbReference>
<keyword evidence="2" id="KW-0732">Signal</keyword>
<dbReference type="Proteomes" id="UP000190667">
    <property type="component" value="Unassembled WGS sequence"/>
</dbReference>
<keyword evidence="3" id="KW-0281">Fimbrium</keyword>
<dbReference type="PANTHER" id="PTHR33420:SF31">
    <property type="entry name" value="TYPE 1 FIMBRIN D-MANNOSE SPECIFIC ADHESIN"/>
    <property type="match status" value="1"/>
</dbReference>
<evidence type="ECO:0000256" key="3">
    <source>
        <dbReference type="ARBA" id="ARBA00023263"/>
    </source>
</evidence>
<evidence type="ECO:0000259" key="4">
    <source>
        <dbReference type="Pfam" id="PF00419"/>
    </source>
</evidence>
<dbReference type="InterPro" id="IPR036937">
    <property type="entry name" value="Adhesion_dom_fimbrial_sf"/>
</dbReference>
<dbReference type="EMBL" id="MRUL01000004">
    <property type="protein sequence ID" value="OON40604.1"/>
    <property type="molecule type" value="Genomic_DNA"/>
</dbReference>
<name>A0A1S8YNH4_9GAMM</name>
<dbReference type="InterPro" id="IPR000259">
    <property type="entry name" value="Adhesion_dom_fimbrial"/>
</dbReference>
<dbReference type="Gene3D" id="2.60.40.1090">
    <property type="entry name" value="Fimbrial-type adhesion domain"/>
    <property type="match status" value="1"/>
</dbReference>
<dbReference type="InterPro" id="IPR008966">
    <property type="entry name" value="Adhesion_dom_sf"/>
</dbReference>
<dbReference type="STRING" id="1926881.BTJ39_09010"/>
<evidence type="ECO:0000256" key="1">
    <source>
        <dbReference type="ARBA" id="ARBA00004561"/>
    </source>
</evidence>
<dbReference type="SUPFAM" id="SSF49401">
    <property type="entry name" value="Bacterial adhesins"/>
    <property type="match status" value="1"/>
</dbReference>
<organism evidence="5 6">
    <name type="scientific">Izhakiella australiensis</name>
    <dbReference type="NCBI Taxonomy" id="1926881"/>
    <lineage>
        <taxon>Bacteria</taxon>
        <taxon>Pseudomonadati</taxon>
        <taxon>Pseudomonadota</taxon>
        <taxon>Gammaproteobacteria</taxon>
        <taxon>Enterobacterales</taxon>
        <taxon>Erwiniaceae</taxon>
        <taxon>Izhakiella</taxon>
    </lineage>
</organism>
<dbReference type="Pfam" id="PF00419">
    <property type="entry name" value="Fimbrial"/>
    <property type="match status" value="1"/>
</dbReference>
<evidence type="ECO:0000313" key="5">
    <source>
        <dbReference type="EMBL" id="OON40604.1"/>
    </source>
</evidence>
<evidence type="ECO:0000256" key="2">
    <source>
        <dbReference type="ARBA" id="ARBA00022729"/>
    </source>
</evidence>
<proteinExistence type="predicted"/>
<sequence length="333" mass="36494">MNNGLIRGLLFVFLFSPVSVKAWMCYPTDSPRDIAFFLSGAIGHGNNYVGSIVTIPERKNNSDMTVTCPLLTLRGVSFRSYLTDLPISTEIDNYSYLSINDYLDAAVSVTNASVGTFYPPVKYLRFPVDSQVRFGRSFPVSDNDITVKLRVKRKISNNINVQQMRLFSVYITTTRIDPLLNVIYSVSLGGEIKLPGTCVINAGSTISFNFGDIDAAEFVNTEVGNRPQGVNPQWKSIGIKCSNTEQQALMTMRLEGAKTAGNALVSSNPDLGFVIADERGRPLRPNDPNSVIPFRLGATSAQVKIGAWPVSLTGLKPAAGRFTSHGYIRVDFE</sequence>
<accession>A0A1S8YNH4</accession>
<keyword evidence="6" id="KW-1185">Reference proteome</keyword>
<dbReference type="GO" id="GO:0009289">
    <property type="term" value="C:pilus"/>
    <property type="evidence" value="ECO:0007669"/>
    <property type="project" value="UniProtKB-SubCell"/>
</dbReference>
<dbReference type="GO" id="GO:0043709">
    <property type="term" value="P:cell adhesion involved in single-species biofilm formation"/>
    <property type="evidence" value="ECO:0007669"/>
    <property type="project" value="TreeGrafter"/>
</dbReference>
<dbReference type="PANTHER" id="PTHR33420">
    <property type="entry name" value="FIMBRIAL SUBUNIT ELFA-RELATED"/>
    <property type="match status" value="1"/>
</dbReference>
<reference evidence="5 6" key="1">
    <citation type="submission" date="2016-12" db="EMBL/GenBank/DDBJ databases">
        <title>Izhakiella australiana sp. nov. of genus Izhakiella isolated from Australian desert.</title>
        <authorList>
            <person name="Ji M."/>
        </authorList>
    </citation>
    <scope>NUCLEOTIDE SEQUENCE [LARGE SCALE GENOMIC DNA]</scope>
    <source>
        <strain evidence="5 6">D4N98</strain>
    </source>
</reference>
<comment type="caution">
    <text evidence="5">The sequence shown here is derived from an EMBL/GenBank/DDBJ whole genome shotgun (WGS) entry which is preliminary data.</text>
</comment>
<feature type="domain" description="Fimbrial-type adhesion" evidence="4">
    <location>
        <begin position="187"/>
        <end position="332"/>
    </location>
</feature>